<evidence type="ECO:0000256" key="3">
    <source>
        <dbReference type="ARBA" id="ARBA00022553"/>
    </source>
</evidence>
<feature type="region of interest" description="Disordered" evidence="7">
    <location>
        <begin position="488"/>
        <end position="515"/>
    </location>
</feature>
<keyword evidence="8" id="KW-0472">Membrane</keyword>
<keyword evidence="3" id="KW-0597">Phosphoprotein</keyword>
<evidence type="ECO:0000313" key="11">
    <source>
        <dbReference type="Proteomes" id="UP000198775"/>
    </source>
</evidence>
<dbReference type="SMART" id="SM00388">
    <property type="entry name" value="HisKA"/>
    <property type="match status" value="1"/>
</dbReference>
<dbReference type="RefSeq" id="WP_139203444.1">
    <property type="nucleotide sequence ID" value="NZ_FOCX01000005.1"/>
</dbReference>
<dbReference type="EMBL" id="FOCX01000005">
    <property type="protein sequence ID" value="SEN81841.1"/>
    <property type="molecule type" value="Genomic_DNA"/>
</dbReference>
<dbReference type="InterPro" id="IPR003594">
    <property type="entry name" value="HATPase_dom"/>
</dbReference>
<organism evidence="10 11">
    <name type="scientific">Halorientalis persicus</name>
    <dbReference type="NCBI Taxonomy" id="1367881"/>
    <lineage>
        <taxon>Archaea</taxon>
        <taxon>Methanobacteriati</taxon>
        <taxon>Methanobacteriota</taxon>
        <taxon>Stenosarchaea group</taxon>
        <taxon>Halobacteria</taxon>
        <taxon>Halobacteriales</taxon>
        <taxon>Haloarculaceae</taxon>
        <taxon>Halorientalis</taxon>
    </lineage>
</organism>
<sequence length="515" mass="56443">MIGILTGVALPFGLSVSILVVGWLLYVDRLPAEYAPRMVIWLVFGVVVTGGMAALFVGYERAHGAIVVHATHVVVNSMSGGAAAGLLIGYYDGQRKRWLEQHRTSEQVVDTIRRVNQRVVEAESRDELFDAICTEFAASDPYVFAWVGTDHGEEIRPVAAAGVSESYLDEIEISLADDDLAQGPTATAVETGEIQVVQYIRTDPEYEPWRKPALEYGFRSSAAIPIHLAATRYGVLNVYSDRPEAFTDREERVLEDLSDAVAHALYRLDVERRQREQYEQLERENERLDRFASIVSHDLRNPLNVAELHTDMLADTCDDDSHLPKIEDAHERMEEIIEDTLTLAREGEAVTETEPIHLASLAERCWATVDTADATLSVTADAVVEADEERLRHVFENLFRNSVEHGGETATVTVGPLEAASRSDGDGTDSTAIDGFYVEDDGPGIPPGEREKVFEPGYSDAEDGTGLGLAIVREIVDAHGWDVTITESGGSEAEQRASSGGAQFEITGVDGRLAT</sequence>
<dbReference type="Proteomes" id="UP000198775">
    <property type="component" value="Unassembled WGS sequence"/>
</dbReference>
<dbReference type="CDD" id="cd00082">
    <property type="entry name" value="HisKA"/>
    <property type="match status" value="1"/>
</dbReference>
<dbReference type="SUPFAM" id="SSF55781">
    <property type="entry name" value="GAF domain-like"/>
    <property type="match status" value="1"/>
</dbReference>
<name>A0A1H8JMS2_9EURY</name>
<evidence type="ECO:0000313" key="10">
    <source>
        <dbReference type="EMBL" id="SEN81841.1"/>
    </source>
</evidence>
<dbReference type="Pfam" id="PF13185">
    <property type="entry name" value="GAF_2"/>
    <property type="match status" value="1"/>
</dbReference>
<dbReference type="OrthoDB" id="8127at2157"/>
<dbReference type="InterPro" id="IPR036097">
    <property type="entry name" value="HisK_dim/P_sf"/>
</dbReference>
<dbReference type="SMART" id="SM00065">
    <property type="entry name" value="GAF"/>
    <property type="match status" value="1"/>
</dbReference>
<dbReference type="AlphaFoldDB" id="A0A1H8JMS2"/>
<dbReference type="PANTHER" id="PTHR43711">
    <property type="entry name" value="TWO-COMPONENT HISTIDINE KINASE"/>
    <property type="match status" value="1"/>
</dbReference>
<keyword evidence="4" id="KW-0808">Transferase</keyword>
<evidence type="ECO:0000256" key="5">
    <source>
        <dbReference type="ARBA" id="ARBA00022777"/>
    </source>
</evidence>
<dbReference type="InterPro" id="IPR003661">
    <property type="entry name" value="HisK_dim/P_dom"/>
</dbReference>
<reference evidence="11" key="1">
    <citation type="submission" date="2016-10" db="EMBL/GenBank/DDBJ databases">
        <authorList>
            <person name="Varghese N."/>
            <person name="Submissions S."/>
        </authorList>
    </citation>
    <scope>NUCLEOTIDE SEQUENCE [LARGE SCALE GENOMIC DNA]</scope>
    <source>
        <strain evidence="11">IBRC-M 10043</strain>
    </source>
</reference>
<evidence type="ECO:0000256" key="8">
    <source>
        <dbReference type="SAM" id="Phobius"/>
    </source>
</evidence>
<proteinExistence type="predicted"/>
<dbReference type="Pfam" id="PF02518">
    <property type="entry name" value="HATPase_c"/>
    <property type="match status" value="1"/>
</dbReference>
<dbReference type="Gene3D" id="1.10.287.130">
    <property type="match status" value="1"/>
</dbReference>
<evidence type="ECO:0000256" key="6">
    <source>
        <dbReference type="ARBA" id="ARBA00023012"/>
    </source>
</evidence>
<evidence type="ECO:0000256" key="1">
    <source>
        <dbReference type="ARBA" id="ARBA00000085"/>
    </source>
</evidence>
<gene>
    <name evidence="10" type="ORF">SAMN05216388_1005123</name>
</gene>
<dbReference type="InterPro" id="IPR029016">
    <property type="entry name" value="GAF-like_dom_sf"/>
</dbReference>
<keyword evidence="11" id="KW-1185">Reference proteome</keyword>
<dbReference type="GO" id="GO:0000155">
    <property type="term" value="F:phosphorelay sensor kinase activity"/>
    <property type="evidence" value="ECO:0007669"/>
    <property type="project" value="InterPro"/>
</dbReference>
<dbReference type="PROSITE" id="PS50109">
    <property type="entry name" value="HIS_KIN"/>
    <property type="match status" value="1"/>
</dbReference>
<feature type="domain" description="Histidine kinase" evidence="9">
    <location>
        <begin position="294"/>
        <end position="507"/>
    </location>
</feature>
<dbReference type="Gene3D" id="3.30.450.40">
    <property type="match status" value="1"/>
</dbReference>
<feature type="transmembrane region" description="Helical" evidence="8">
    <location>
        <begin position="65"/>
        <end position="91"/>
    </location>
</feature>
<dbReference type="Pfam" id="PF00512">
    <property type="entry name" value="HisKA"/>
    <property type="match status" value="1"/>
</dbReference>
<dbReference type="InterPro" id="IPR004358">
    <property type="entry name" value="Sig_transdc_His_kin-like_C"/>
</dbReference>
<dbReference type="InterPro" id="IPR003018">
    <property type="entry name" value="GAF"/>
</dbReference>
<dbReference type="InterPro" id="IPR050736">
    <property type="entry name" value="Sensor_HK_Regulatory"/>
</dbReference>
<dbReference type="SUPFAM" id="SSF47384">
    <property type="entry name" value="Homodimeric domain of signal transducing histidine kinase"/>
    <property type="match status" value="1"/>
</dbReference>
<dbReference type="InterPro" id="IPR036890">
    <property type="entry name" value="HATPase_C_sf"/>
</dbReference>
<dbReference type="EC" id="2.7.13.3" evidence="2"/>
<evidence type="ECO:0000256" key="4">
    <source>
        <dbReference type="ARBA" id="ARBA00022679"/>
    </source>
</evidence>
<dbReference type="Gene3D" id="3.30.565.10">
    <property type="entry name" value="Histidine kinase-like ATPase, C-terminal domain"/>
    <property type="match status" value="1"/>
</dbReference>
<dbReference type="SUPFAM" id="SSF55874">
    <property type="entry name" value="ATPase domain of HSP90 chaperone/DNA topoisomerase II/histidine kinase"/>
    <property type="match status" value="1"/>
</dbReference>
<protein>
    <recommendedName>
        <fullName evidence="2">histidine kinase</fullName>
        <ecNumber evidence="2">2.7.13.3</ecNumber>
    </recommendedName>
</protein>
<comment type="catalytic activity">
    <reaction evidence="1">
        <text>ATP + protein L-histidine = ADP + protein N-phospho-L-histidine.</text>
        <dbReference type="EC" id="2.7.13.3"/>
    </reaction>
</comment>
<keyword evidence="8" id="KW-0812">Transmembrane</keyword>
<accession>A0A1H8JMS2</accession>
<dbReference type="PANTHER" id="PTHR43711:SF1">
    <property type="entry name" value="HISTIDINE KINASE 1"/>
    <property type="match status" value="1"/>
</dbReference>
<dbReference type="SMART" id="SM00387">
    <property type="entry name" value="HATPase_c"/>
    <property type="match status" value="1"/>
</dbReference>
<keyword evidence="5 10" id="KW-0418">Kinase</keyword>
<evidence type="ECO:0000256" key="7">
    <source>
        <dbReference type="SAM" id="MobiDB-lite"/>
    </source>
</evidence>
<dbReference type="CDD" id="cd00075">
    <property type="entry name" value="HATPase"/>
    <property type="match status" value="1"/>
</dbReference>
<feature type="transmembrane region" description="Helical" evidence="8">
    <location>
        <begin position="6"/>
        <end position="27"/>
    </location>
</feature>
<evidence type="ECO:0000259" key="9">
    <source>
        <dbReference type="PROSITE" id="PS50109"/>
    </source>
</evidence>
<feature type="transmembrane region" description="Helical" evidence="8">
    <location>
        <begin position="39"/>
        <end position="59"/>
    </location>
</feature>
<keyword evidence="8" id="KW-1133">Transmembrane helix</keyword>
<evidence type="ECO:0000256" key="2">
    <source>
        <dbReference type="ARBA" id="ARBA00012438"/>
    </source>
</evidence>
<dbReference type="PRINTS" id="PR00344">
    <property type="entry name" value="BCTRLSENSOR"/>
</dbReference>
<keyword evidence="6" id="KW-0902">Two-component regulatory system</keyword>
<dbReference type="InterPro" id="IPR005467">
    <property type="entry name" value="His_kinase_dom"/>
</dbReference>